<feature type="compositionally biased region" description="Polar residues" evidence="1">
    <location>
        <begin position="86"/>
        <end position="101"/>
    </location>
</feature>
<comment type="caution">
    <text evidence="2">The sequence shown here is derived from an EMBL/GenBank/DDBJ whole genome shotgun (WGS) entry which is preliminary data.</text>
</comment>
<dbReference type="PANTHER" id="PTHR34207:SF14">
    <property type="entry name" value="PROTEIN BIC1"/>
    <property type="match status" value="1"/>
</dbReference>
<dbReference type="Gramene" id="Manes.04G003600.1.v8.1">
    <property type="protein sequence ID" value="Manes.04G003600.1.v8.1.CDS"/>
    <property type="gene ID" value="Manes.04G003600.v8.1"/>
</dbReference>
<dbReference type="PANTHER" id="PTHR34207">
    <property type="entry name" value="PROTEIN BIC1"/>
    <property type="match status" value="1"/>
</dbReference>
<keyword evidence="3" id="KW-1185">Reference proteome</keyword>
<dbReference type="Proteomes" id="UP000091857">
    <property type="component" value="Chromosome 4"/>
</dbReference>
<sequence>MGTPQKFPAFSSETNNSAAAKLSASEHGNEDSICGRERLKKHRQEVAGHVVIPESWGHENFLKDWIDCSSFDKLLAPDGISSARQSLAAQGRQKPTSNSQRFRIARC</sequence>
<feature type="region of interest" description="Disordered" evidence="1">
    <location>
        <begin position="86"/>
        <end position="107"/>
    </location>
</feature>
<protein>
    <recommendedName>
        <fullName evidence="4">Protein BIC1</fullName>
    </recommendedName>
</protein>
<dbReference type="EMBL" id="CM004390">
    <property type="protein sequence ID" value="OAY51403.1"/>
    <property type="molecule type" value="Genomic_DNA"/>
</dbReference>
<dbReference type="STRING" id="3983.A0A2C9W0S6"/>
<dbReference type="AlphaFoldDB" id="A0A2C9W0S6"/>
<dbReference type="OrthoDB" id="672067at2759"/>
<gene>
    <name evidence="2" type="ORF">MANES_04G003600v8</name>
</gene>
<dbReference type="InterPro" id="IPR040374">
    <property type="entry name" value="BIC"/>
</dbReference>
<feature type="region of interest" description="Disordered" evidence="1">
    <location>
        <begin position="1"/>
        <end position="32"/>
    </location>
</feature>
<organism evidence="2 3">
    <name type="scientific">Manihot esculenta</name>
    <name type="common">Cassava</name>
    <name type="synonym">Jatropha manihot</name>
    <dbReference type="NCBI Taxonomy" id="3983"/>
    <lineage>
        <taxon>Eukaryota</taxon>
        <taxon>Viridiplantae</taxon>
        <taxon>Streptophyta</taxon>
        <taxon>Embryophyta</taxon>
        <taxon>Tracheophyta</taxon>
        <taxon>Spermatophyta</taxon>
        <taxon>Magnoliopsida</taxon>
        <taxon>eudicotyledons</taxon>
        <taxon>Gunneridae</taxon>
        <taxon>Pentapetalae</taxon>
        <taxon>rosids</taxon>
        <taxon>fabids</taxon>
        <taxon>Malpighiales</taxon>
        <taxon>Euphorbiaceae</taxon>
        <taxon>Crotonoideae</taxon>
        <taxon>Manihoteae</taxon>
        <taxon>Manihot</taxon>
    </lineage>
</organism>
<evidence type="ECO:0000313" key="2">
    <source>
        <dbReference type="EMBL" id="OAY51403.1"/>
    </source>
</evidence>
<evidence type="ECO:0000313" key="3">
    <source>
        <dbReference type="Proteomes" id="UP000091857"/>
    </source>
</evidence>
<dbReference type="CDD" id="cd22645">
    <property type="entry name" value="BIC1_CID"/>
    <property type="match status" value="1"/>
</dbReference>
<proteinExistence type="predicted"/>
<dbReference type="GO" id="GO:0009785">
    <property type="term" value="P:blue light signaling pathway"/>
    <property type="evidence" value="ECO:0007669"/>
    <property type="project" value="InterPro"/>
</dbReference>
<evidence type="ECO:0008006" key="4">
    <source>
        <dbReference type="Google" id="ProtNLM"/>
    </source>
</evidence>
<evidence type="ECO:0000256" key="1">
    <source>
        <dbReference type="SAM" id="MobiDB-lite"/>
    </source>
</evidence>
<reference evidence="3" key="1">
    <citation type="journal article" date="2016" name="Nat. Biotechnol.">
        <title>Sequencing wild and cultivated cassava and related species reveals extensive interspecific hybridization and genetic diversity.</title>
        <authorList>
            <person name="Bredeson J.V."/>
            <person name="Lyons J.B."/>
            <person name="Prochnik S.E."/>
            <person name="Wu G.A."/>
            <person name="Ha C.M."/>
            <person name="Edsinger-Gonzales E."/>
            <person name="Grimwood J."/>
            <person name="Schmutz J."/>
            <person name="Rabbi I.Y."/>
            <person name="Egesi C."/>
            <person name="Nauluvula P."/>
            <person name="Lebot V."/>
            <person name="Ndunguru J."/>
            <person name="Mkamilo G."/>
            <person name="Bart R.S."/>
            <person name="Setter T.L."/>
            <person name="Gleadow R.M."/>
            <person name="Kulakow P."/>
            <person name="Ferguson M.E."/>
            <person name="Rounsley S."/>
            <person name="Rokhsar D.S."/>
        </authorList>
    </citation>
    <scope>NUCLEOTIDE SEQUENCE [LARGE SCALE GENOMIC DNA]</scope>
    <source>
        <strain evidence="3">cv. AM560-2</strain>
    </source>
</reference>
<name>A0A2C9W0S6_MANES</name>
<accession>A0A2C9W0S6</accession>